<feature type="compositionally biased region" description="Basic and acidic residues" evidence="1">
    <location>
        <begin position="96"/>
        <end position="111"/>
    </location>
</feature>
<protein>
    <submittedName>
        <fullName evidence="2">Uncharacterized protein</fullName>
    </submittedName>
</protein>
<evidence type="ECO:0000313" key="3">
    <source>
        <dbReference type="Proteomes" id="UP000616143"/>
    </source>
</evidence>
<reference evidence="2" key="2">
    <citation type="submission" date="2020-09" db="EMBL/GenBank/DDBJ databases">
        <authorList>
            <person name="Sun Q."/>
            <person name="Ohkuma M."/>
        </authorList>
    </citation>
    <scope>NUCLEOTIDE SEQUENCE</scope>
    <source>
        <strain evidence="2">JCM 31740</strain>
    </source>
</reference>
<organism evidence="2 3">
    <name type="scientific">Sulfodiicoccus acidiphilus</name>
    <dbReference type="NCBI Taxonomy" id="1670455"/>
    <lineage>
        <taxon>Archaea</taxon>
        <taxon>Thermoproteota</taxon>
        <taxon>Thermoprotei</taxon>
        <taxon>Sulfolobales</taxon>
        <taxon>Sulfolobaceae</taxon>
        <taxon>Sulfodiicoccus</taxon>
    </lineage>
</organism>
<accession>A0A830GZ09</accession>
<proteinExistence type="predicted"/>
<dbReference type="Proteomes" id="UP000616143">
    <property type="component" value="Unassembled WGS sequence"/>
</dbReference>
<reference evidence="2" key="1">
    <citation type="journal article" date="2014" name="Int. J. Syst. Evol. Microbiol.">
        <title>Complete genome sequence of Corynebacterium casei LMG S-19264T (=DSM 44701T), isolated from a smear-ripened cheese.</title>
        <authorList>
            <consortium name="US DOE Joint Genome Institute (JGI-PGF)"/>
            <person name="Walter F."/>
            <person name="Albersmeier A."/>
            <person name="Kalinowski J."/>
            <person name="Ruckert C."/>
        </authorList>
    </citation>
    <scope>NUCLEOTIDE SEQUENCE</scope>
    <source>
        <strain evidence="2">JCM 31740</strain>
    </source>
</reference>
<dbReference type="EMBL" id="BMQS01000006">
    <property type="protein sequence ID" value="GGT92392.1"/>
    <property type="molecule type" value="Genomic_DNA"/>
</dbReference>
<name>A0A830GZ09_9CREN</name>
<evidence type="ECO:0000256" key="1">
    <source>
        <dbReference type="SAM" id="MobiDB-lite"/>
    </source>
</evidence>
<dbReference type="AlphaFoldDB" id="A0A830GZ09"/>
<comment type="caution">
    <text evidence="2">The sequence shown here is derived from an EMBL/GenBank/DDBJ whole genome shotgun (WGS) entry which is preliminary data.</text>
</comment>
<gene>
    <name evidence="2" type="ORF">GCM10007116_07650</name>
</gene>
<sequence>MVAEFLQETEHKDGGLVLVSNVVHVLVNVIDEDGKRYYVGGIEARGKSTTSGDFWLQYYKKGSRFRQYIVTSMFSGVLPTGGKCNRRNGLPPSIHTWKEGGLEVAPRRDGQGSKVRSTLN</sequence>
<feature type="region of interest" description="Disordered" evidence="1">
    <location>
        <begin position="95"/>
        <end position="120"/>
    </location>
</feature>
<evidence type="ECO:0000313" key="2">
    <source>
        <dbReference type="EMBL" id="GGT92392.1"/>
    </source>
</evidence>